<proteinExistence type="predicted"/>
<name>A0A4Y2JQD3_ARAVE</name>
<evidence type="ECO:0000313" key="2">
    <source>
        <dbReference type="Proteomes" id="UP000499080"/>
    </source>
</evidence>
<evidence type="ECO:0000313" key="1">
    <source>
        <dbReference type="EMBL" id="GBM92611.1"/>
    </source>
</evidence>
<dbReference type="EMBL" id="BGPR01003804">
    <property type="protein sequence ID" value="GBM92611.1"/>
    <property type="molecule type" value="Genomic_DNA"/>
</dbReference>
<accession>A0A4Y2JQD3</accession>
<protein>
    <submittedName>
        <fullName evidence="1">Uncharacterized protein</fullName>
    </submittedName>
</protein>
<organism evidence="1 2">
    <name type="scientific">Araneus ventricosus</name>
    <name type="common">Orbweaver spider</name>
    <name type="synonym">Epeira ventricosa</name>
    <dbReference type="NCBI Taxonomy" id="182803"/>
    <lineage>
        <taxon>Eukaryota</taxon>
        <taxon>Metazoa</taxon>
        <taxon>Ecdysozoa</taxon>
        <taxon>Arthropoda</taxon>
        <taxon>Chelicerata</taxon>
        <taxon>Arachnida</taxon>
        <taxon>Araneae</taxon>
        <taxon>Araneomorphae</taxon>
        <taxon>Entelegynae</taxon>
        <taxon>Araneoidea</taxon>
        <taxon>Araneidae</taxon>
        <taxon>Araneus</taxon>
    </lineage>
</organism>
<keyword evidence="2" id="KW-1185">Reference proteome</keyword>
<sequence length="106" mass="12300">MKYFCCLRSNDGKIIVINNPSGGNRPYKVYSYTNPSQRKDEIQGTGRWNSKSCQAHVKWRPRWPSGRSRLWGRRVRNPIPPKIRRVWDLPHAKSCVVAKRSHVGVA</sequence>
<comment type="caution">
    <text evidence="1">The sequence shown here is derived from an EMBL/GenBank/DDBJ whole genome shotgun (WGS) entry which is preliminary data.</text>
</comment>
<reference evidence="1 2" key="1">
    <citation type="journal article" date="2019" name="Sci. Rep.">
        <title>Orb-weaving spider Araneus ventricosus genome elucidates the spidroin gene catalogue.</title>
        <authorList>
            <person name="Kono N."/>
            <person name="Nakamura H."/>
            <person name="Ohtoshi R."/>
            <person name="Moran D.A.P."/>
            <person name="Shinohara A."/>
            <person name="Yoshida Y."/>
            <person name="Fujiwara M."/>
            <person name="Mori M."/>
            <person name="Tomita M."/>
            <person name="Arakawa K."/>
        </authorList>
    </citation>
    <scope>NUCLEOTIDE SEQUENCE [LARGE SCALE GENOMIC DNA]</scope>
</reference>
<gene>
    <name evidence="1" type="ORF">AVEN_160938_1</name>
</gene>
<dbReference type="Proteomes" id="UP000499080">
    <property type="component" value="Unassembled WGS sequence"/>
</dbReference>
<dbReference type="AlphaFoldDB" id="A0A4Y2JQD3"/>